<dbReference type="CDD" id="cd18186">
    <property type="entry name" value="BTB_POZ_ZBTB_KLHL-like"/>
    <property type="match status" value="1"/>
</dbReference>
<sequence length="113" mass="13148">MLNNKHSQESVSGEVTLDSFHSDGLKELLRYLYTGELSESWQNIEMLVVADHLQIDSLKSYVENCLIQKIDESNVGDYLRHAVLYRCDDLKLHCKRYIRDNPMVAYDTDISIH</sequence>
<dbReference type="PANTHER" id="PTHR24413">
    <property type="entry name" value="SPECKLE-TYPE POZ PROTEIN"/>
    <property type="match status" value="1"/>
</dbReference>
<evidence type="ECO:0000313" key="2">
    <source>
        <dbReference type="Proteomes" id="UP000038045"/>
    </source>
</evidence>
<dbReference type="Gene3D" id="3.30.710.10">
    <property type="entry name" value="Potassium Channel Kv1.1, Chain A"/>
    <property type="match status" value="1"/>
</dbReference>
<dbReference type="STRING" id="131310.A0A0N4Z439"/>
<proteinExistence type="predicted"/>
<dbReference type="AlphaFoldDB" id="A0A0N4Z439"/>
<dbReference type="InterPro" id="IPR000210">
    <property type="entry name" value="BTB/POZ_dom"/>
</dbReference>
<evidence type="ECO:0000313" key="3">
    <source>
        <dbReference type="WBParaSite" id="PTRK_0000176400.1"/>
    </source>
</evidence>
<accession>A0A0N4Z439</accession>
<evidence type="ECO:0000259" key="1">
    <source>
        <dbReference type="Pfam" id="PF00651"/>
    </source>
</evidence>
<keyword evidence="2" id="KW-1185">Reference proteome</keyword>
<protein>
    <submittedName>
        <fullName evidence="3">BTB domain-containing protein</fullName>
    </submittedName>
</protein>
<dbReference type="CDD" id="cd14733">
    <property type="entry name" value="BACK"/>
    <property type="match status" value="1"/>
</dbReference>
<name>A0A0N4Z439_PARTI</name>
<dbReference type="WBParaSite" id="PTRK_0000176400.1">
    <property type="protein sequence ID" value="PTRK_0000176400.1"/>
    <property type="gene ID" value="PTRK_0000176400"/>
</dbReference>
<dbReference type="Pfam" id="PF00651">
    <property type="entry name" value="BTB"/>
    <property type="match status" value="1"/>
</dbReference>
<feature type="domain" description="BTB" evidence="1">
    <location>
        <begin position="1"/>
        <end position="69"/>
    </location>
</feature>
<dbReference type="InterPro" id="IPR011333">
    <property type="entry name" value="SKP1/BTB/POZ_sf"/>
</dbReference>
<dbReference type="Proteomes" id="UP000038045">
    <property type="component" value="Unplaced"/>
</dbReference>
<dbReference type="SUPFAM" id="SSF54695">
    <property type="entry name" value="POZ domain"/>
    <property type="match status" value="1"/>
</dbReference>
<organism evidence="2 3">
    <name type="scientific">Parastrongyloides trichosuri</name>
    <name type="common">Possum-specific nematode worm</name>
    <dbReference type="NCBI Taxonomy" id="131310"/>
    <lineage>
        <taxon>Eukaryota</taxon>
        <taxon>Metazoa</taxon>
        <taxon>Ecdysozoa</taxon>
        <taxon>Nematoda</taxon>
        <taxon>Chromadorea</taxon>
        <taxon>Rhabditida</taxon>
        <taxon>Tylenchina</taxon>
        <taxon>Panagrolaimomorpha</taxon>
        <taxon>Strongyloidoidea</taxon>
        <taxon>Strongyloididae</taxon>
        <taxon>Parastrongyloides</taxon>
    </lineage>
</organism>
<reference evidence="3" key="1">
    <citation type="submission" date="2017-02" db="UniProtKB">
        <authorList>
            <consortium name="WormBaseParasite"/>
        </authorList>
    </citation>
    <scope>IDENTIFICATION</scope>
</reference>